<evidence type="ECO:0000259" key="17">
    <source>
        <dbReference type="PROSITE" id="PS50991"/>
    </source>
</evidence>
<evidence type="ECO:0000256" key="10">
    <source>
        <dbReference type="PIRSR" id="PIRSR001594-1"/>
    </source>
</evidence>
<feature type="binding site" evidence="12">
    <location>
        <position position="744"/>
    </location>
    <ligand>
        <name>Mn(2+)</name>
        <dbReference type="ChEBI" id="CHEBI:29035"/>
    </ligand>
</feature>
<feature type="binding site" evidence="11">
    <location>
        <position position="877"/>
    </location>
    <ligand>
        <name>substrate</name>
    </ligand>
</feature>
<feature type="active site" evidence="10">
    <location>
        <position position="297"/>
    </location>
</feature>
<dbReference type="GO" id="GO:0004736">
    <property type="term" value="F:pyruvate carboxylase activity"/>
    <property type="evidence" value="ECO:0007669"/>
    <property type="project" value="UniProtKB-EC"/>
</dbReference>
<reference evidence="18" key="2">
    <citation type="submission" date="2021-04" db="EMBL/GenBank/DDBJ databases">
        <authorList>
            <person name="Gilroy R."/>
        </authorList>
    </citation>
    <scope>NUCLEOTIDE SEQUENCE</scope>
    <source>
        <strain evidence="18">CHK171-505</strain>
    </source>
</reference>
<dbReference type="PROSITE" id="PS00866">
    <property type="entry name" value="CPSASE_1"/>
    <property type="match status" value="1"/>
</dbReference>
<dbReference type="InterPro" id="IPR000891">
    <property type="entry name" value="PYR_CT"/>
</dbReference>
<dbReference type="Pfam" id="PF02785">
    <property type="entry name" value="Biotin_carb_C"/>
    <property type="match status" value="1"/>
</dbReference>
<dbReference type="InterPro" id="IPR011761">
    <property type="entry name" value="ATP-grasp"/>
</dbReference>
<dbReference type="Gene3D" id="3.20.20.70">
    <property type="entry name" value="Aldolase class I"/>
    <property type="match status" value="1"/>
</dbReference>
<dbReference type="SUPFAM" id="SSF89000">
    <property type="entry name" value="post-HMGL domain-like"/>
    <property type="match status" value="1"/>
</dbReference>
<evidence type="ECO:0000256" key="12">
    <source>
        <dbReference type="PIRSR" id="PIRSR001594-3"/>
    </source>
</evidence>
<dbReference type="InterPro" id="IPR005930">
    <property type="entry name" value="Pyruv_COase"/>
</dbReference>
<dbReference type="Pfam" id="PF02786">
    <property type="entry name" value="CPSase_L_D2"/>
    <property type="match status" value="1"/>
</dbReference>
<evidence type="ECO:0000256" key="5">
    <source>
        <dbReference type="ARBA" id="ARBA00022741"/>
    </source>
</evidence>
<feature type="binding site" evidence="11">
    <location>
        <position position="241"/>
    </location>
    <ligand>
        <name>ATP</name>
        <dbReference type="ChEBI" id="CHEBI:30616"/>
    </ligand>
</feature>
<feature type="binding site" evidence="12">
    <location>
        <position position="742"/>
    </location>
    <ligand>
        <name>Mn(2+)</name>
        <dbReference type="ChEBI" id="CHEBI:29035"/>
    </ligand>
</feature>
<evidence type="ECO:0000256" key="1">
    <source>
        <dbReference type="ARBA" id="ARBA00001953"/>
    </source>
</evidence>
<evidence type="ECO:0000256" key="8">
    <source>
        <dbReference type="ARBA" id="ARBA00023267"/>
    </source>
</evidence>
<evidence type="ECO:0000256" key="4">
    <source>
        <dbReference type="ARBA" id="ARBA00022723"/>
    </source>
</evidence>
<name>A0A9D2I125_9LACT</name>
<dbReference type="InterPro" id="IPR011054">
    <property type="entry name" value="Rudment_hybrid_motif"/>
</dbReference>
<reference evidence="18" key="1">
    <citation type="journal article" date="2021" name="PeerJ">
        <title>Extensive microbial diversity within the chicken gut microbiome revealed by metagenomics and culture.</title>
        <authorList>
            <person name="Gilroy R."/>
            <person name="Ravi A."/>
            <person name="Getino M."/>
            <person name="Pursley I."/>
            <person name="Horton D.L."/>
            <person name="Alikhan N.F."/>
            <person name="Baker D."/>
            <person name="Gharbi K."/>
            <person name="Hall N."/>
            <person name="Watson M."/>
            <person name="Adriaenssens E.M."/>
            <person name="Foster-Nyarko E."/>
            <person name="Jarju S."/>
            <person name="Secka A."/>
            <person name="Antonio M."/>
            <person name="Oren A."/>
            <person name="Chaudhuri R.R."/>
            <person name="La Ragione R."/>
            <person name="Hildebrand F."/>
            <person name="Pallen M.J."/>
        </authorList>
    </citation>
    <scope>NUCLEOTIDE SEQUENCE</scope>
    <source>
        <strain evidence="18">CHK171-505</strain>
    </source>
</reference>
<dbReference type="FunFam" id="3.40.50.20:FF:000010">
    <property type="entry name" value="Propionyl-CoA carboxylase subunit alpha"/>
    <property type="match status" value="1"/>
</dbReference>
<dbReference type="EC" id="6.4.1.1" evidence="2 9"/>
<dbReference type="GO" id="GO:0005737">
    <property type="term" value="C:cytoplasm"/>
    <property type="evidence" value="ECO:0007669"/>
    <property type="project" value="TreeGrafter"/>
</dbReference>
<dbReference type="Pfam" id="PF00682">
    <property type="entry name" value="HMGL-like"/>
    <property type="match status" value="1"/>
</dbReference>
<dbReference type="PANTHER" id="PTHR43778:SF2">
    <property type="entry name" value="PYRUVATE CARBOXYLASE, MITOCHONDRIAL"/>
    <property type="match status" value="1"/>
</dbReference>
<keyword evidence="5 9" id="KW-0547">Nucleotide-binding</keyword>
<dbReference type="NCBIfam" id="NF009554">
    <property type="entry name" value="PRK12999.1"/>
    <property type="match status" value="1"/>
</dbReference>
<keyword evidence="4 12" id="KW-0479">Metal-binding</keyword>
<evidence type="ECO:0000259" key="16">
    <source>
        <dbReference type="PROSITE" id="PS50979"/>
    </source>
</evidence>
<keyword evidence="18" id="KW-0670">Pyruvate</keyword>
<dbReference type="InterPro" id="IPR016185">
    <property type="entry name" value="PreATP-grasp_dom_sf"/>
</dbReference>
<evidence type="ECO:0000256" key="11">
    <source>
        <dbReference type="PIRSR" id="PIRSR001594-2"/>
    </source>
</evidence>
<dbReference type="SMART" id="SM00878">
    <property type="entry name" value="Biotin_carb_C"/>
    <property type="match status" value="1"/>
</dbReference>
<comment type="function">
    <text evidence="9">Catalyzes a 2-step reaction, involving the ATP-dependent carboxylation of the covalently attached biotin in the first step and the transfer of the carboxyl group to pyruvate in the second.</text>
</comment>
<dbReference type="InterPro" id="IPR005482">
    <property type="entry name" value="Biotin_COase_C"/>
</dbReference>
<feature type="modified residue" description="N6-carboxylysine" evidence="13">
    <location>
        <position position="713"/>
    </location>
</feature>
<dbReference type="NCBIfam" id="TIGR01235">
    <property type="entry name" value="pyruv_carbox"/>
    <property type="match status" value="1"/>
</dbReference>
<feature type="domain" description="ATP-grasp" evidence="15">
    <location>
        <begin position="126"/>
        <end position="322"/>
    </location>
</feature>
<evidence type="ECO:0000259" key="14">
    <source>
        <dbReference type="PROSITE" id="PS50968"/>
    </source>
</evidence>
<dbReference type="PROSITE" id="PS50979">
    <property type="entry name" value="BC"/>
    <property type="match status" value="1"/>
</dbReference>
<feature type="domain" description="Pyruvate carboxyltransferase" evidence="17">
    <location>
        <begin position="535"/>
        <end position="803"/>
    </location>
</feature>
<dbReference type="PROSITE" id="PS50968">
    <property type="entry name" value="BIOTINYL_LIPOYL"/>
    <property type="match status" value="1"/>
</dbReference>
<dbReference type="Gene3D" id="3.10.600.10">
    <property type="entry name" value="pyruvate carboxylase f1077a mutant domain"/>
    <property type="match status" value="1"/>
</dbReference>
<feature type="binding site" evidence="11">
    <location>
        <position position="206"/>
    </location>
    <ligand>
        <name>ATP</name>
        <dbReference type="ChEBI" id="CHEBI:30616"/>
    </ligand>
</feature>
<dbReference type="FunFam" id="3.20.20.70:FF:000033">
    <property type="entry name" value="Pyruvate carboxylase"/>
    <property type="match status" value="1"/>
</dbReference>
<dbReference type="SUPFAM" id="SSF51230">
    <property type="entry name" value="Single hybrid motif"/>
    <property type="match status" value="1"/>
</dbReference>
<dbReference type="FunFam" id="3.30.470.20:FF:000012">
    <property type="entry name" value="Pyruvate carboxylase"/>
    <property type="match status" value="1"/>
</dbReference>
<dbReference type="PIRSF" id="PIRSF001594">
    <property type="entry name" value="Pyruv_carbox"/>
    <property type="match status" value="1"/>
</dbReference>
<evidence type="ECO:0000256" key="3">
    <source>
        <dbReference type="ARBA" id="ARBA00022598"/>
    </source>
</evidence>
<feature type="binding site" description="via carbamate group" evidence="12">
    <location>
        <position position="713"/>
    </location>
    <ligand>
        <name>Mn(2+)</name>
        <dbReference type="ChEBI" id="CHEBI:29035"/>
    </ligand>
</feature>
<evidence type="ECO:0000313" key="19">
    <source>
        <dbReference type="Proteomes" id="UP000886856"/>
    </source>
</evidence>
<evidence type="ECO:0000256" key="2">
    <source>
        <dbReference type="ARBA" id="ARBA00013057"/>
    </source>
</evidence>
<sequence length="1149" mass="127566">MVRGGTVKKVLVANRGEIAIRIFRALSELDISTVGVYAQEDAGAVHRFKADEAYLVGEGKKPIEAYLDIEGLIKIAKDSGAEAIHPGYGFLSENIDFARRCQEEGIIFIGPKLEHLDIFGDKIKAKKAAVAAGIQAIPGSDGPVSSVDDVVAFGNEHGYPIIIKAALGGGGRGMRVAHSDEEAIEGFNRAKSEALSSFGSDEIYVEKYISNPKHIEVQILGDIHGNVVHLYERDCSVQRRHQKVVEVAPCINMSDDLRNEICQSALQLMQHVGYVNAGTVEFLVEGDKFYFIEVNPRVQVEHTITELITGIDIVQAQIQIAQGLDIHKDIQIPEQANIPLIGAAIQCRITTEDPLNNFFPDTGKINTYRSPGGFGIRLDSGNGFQGTVVTPFFDSLLVKACVHSLNFQQAIKKMDRALTEFRIRGVKTNIPFLRNVIRHPEFISGDAKTTFIDSTPDLFVFPKTLNRGNKTLSYISNITVNGFPGIPRGEKKFYETPRLPENIQLPEKKIITAKMILDEKGADAVSKWVLEQENVLLTDTTFRDAHQSLLATRIRTNDLLTIAESTQAGIPQLFSNEMWGGATFDVAYRFLNEDPWERLARLRQLMPNTLFQMLFRGSNAVGYQNYPDNGIEAFIQAAAKNGIDVFRIFDSLNWTKQMEKSIQFVRDTGKIAETAICYTGDINDPTETKYTVDYYKNMAKELESLGAHIIAIKDMAGLLKPQAAYRLVSELKETISLPIHLHTHDTSGNGIYTLAAATRAGVDIVDVAQSAMSGTTSQPSMSSFYYALEGTERAPELNINNVQQINRYWEDTRKYYDIFEAGIHTTSTEVYNHQMPGGQYTNLQQQAKAVGLEDQWDTVKERYSVVNEMFGDIVKVTPSSKVVGDMALFMVQNDLSEEDIYEKGLEIDFPASVVSFFKGDLGQPEGGFPEKLQAIILKDEAPLTDRPGSLREPIDFDALKKELADKISWEPSDEDVLSYLMYPEVFLGYAQTHDAYGDITKLDTPTFFHGMRPGEQIEVTIEKGKTLIVKLNQVGEPDAEGKRVVYFELNGQGREVLVKDASITSTKAIRKKAEPTNKQHVAATMPGSVLEFLVKKGDRVRKGDPLVITEAMKMETTIRSSANGVADQFYVIEGDQIDAGDLLIEIAKK</sequence>
<dbReference type="CDD" id="cd07937">
    <property type="entry name" value="DRE_TIM_PC_TC_5S"/>
    <property type="match status" value="1"/>
</dbReference>
<keyword evidence="6 9" id="KW-0067">ATP-binding</keyword>
<feature type="binding site" evidence="11">
    <location>
        <position position="616"/>
    </location>
    <ligand>
        <name>substrate</name>
    </ligand>
</feature>
<feature type="domain" description="Lipoyl-binding" evidence="14">
    <location>
        <begin position="1070"/>
        <end position="1147"/>
    </location>
</feature>
<feature type="domain" description="Biotin carboxylation" evidence="16">
    <location>
        <begin position="6"/>
        <end position="457"/>
    </location>
</feature>
<dbReference type="InterPro" id="IPR005481">
    <property type="entry name" value="BC-like_N"/>
</dbReference>
<evidence type="ECO:0000259" key="15">
    <source>
        <dbReference type="PROSITE" id="PS50975"/>
    </source>
</evidence>
<dbReference type="PROSITE" id="PS00867">
    <property type="entry name" value="CPSASE_2"/>
    <property type="match status" value="1"/>
</dbReference>
<organism evidence="18 19">
    <name type="scientific">Candidatus Jeotgalibaca merdavium</name>
    <dbReference type="NCBI Taxonomy" id="2838627"/>
    <lineage>
        <taxon>Bacteria</taxon>
        <taxon>Bacillati</taxon>
        <taxon>Bacillota</taxon>
        <taxon>Bacilli</taxon>
        <taxon>Lactobacillales</taxon>
        <taxon>Carnobacteriaceae</taxon>
        <taxon>Jeotgalibaca</taxon>
    </lineage>
</organism>
<dbReference type="CDD" id="cd06850">
    <property type="entry name" value="biotinyl_domain"/>
    <property type="match status" value="1"/>
</dbReference>
<feature type="binding site" evidence="12">
    <location>
        <position position="544"/>
    </location>
    <ligand>
        <name>Mn(2+)</name>
        <dbReference type="ChEBI" id="CHEBI:29035"/>
    </ligand>
</feature>
<dbReference type="InterPro" id="IPR000089">
    <property type="entry name" value="Biotin_lipoyl"/>
</dbReference>
<dbReference type="Gene3D" id="3.30.470.20">
    <property type="entry name" value="ATP-grasp fold, B domain"/>
    <property type="match status" value="1"/>
</dbReference>
<evidence type="ECO:0000313" key="18">
    <source>
        <dbReference type="EMBL" id="HJA90082.1"/>
    </source>
</evidence>
<dbReference type="InterPro" id="IPR013785">
    <property type="entry name" value="Aldolase_TIM"/>
</dbReference>
<dbReference type="FunFam" id="2.40.50.100:FF:000003">
    <property type="entry name" value="Acetyl-CoA carboxylase biotin carboxyl carrier protein"/>
    <property type="match status" value="1"/>
</dbReference>
<comment type="caution">
    <text evidence="18">The sequence shown here is derived from an EMBL/GenBank/DDBJ whole genome shotgun (WGS) entry which is preliminary data.</text>
</comment>
<dbReference type="InterPro" id="IPR011053">
    <property type="entry name" value="Single_hybrid_motif"/>
</dbReference>
<dbReference type="AlphaFoldDB" id="A0A9D2I125"/>
<dbReference type="EMBL" id="DWYW01000104">
    <property type="protein sequence ID" value="HJA90082.1"/>
    <property type="molecule type" value="Genomic_DNA"/>
</dbReference>
<dbReference type="PROSITE" id="PS50991">
    <property type="entry name" value="PYR_CT"/>
    <property type="match status" value="1"/>
</dbReference>
<protein>
    <recommendedName>
        <fullName evidence="2 9">Pyruvate carboxylase</fullName>
        <ecNumber evidence="2 9">6.4.1.1</ecNumber>
    </recommendedName>
</protein>
<evidence type="ECO:0000256" key="13">
    <source>
        <dbReference type="PIRSR" id="PIRSR001594-4"/>
    </source>
</evidence>
<evidence type="ECO:0000256" key="9">
    <source>
        <dbReference type="PIRNR" id="PIRNR001594"/>
    </source>
</evidence>
<dbReference type="SUPFAM" id="SSF51246">
    <property type="entry name" value="Rudiment single hybrid motif"/>
    <property type="match status" value="1"/>
</dbReference>
<dbReference type="InterPro" id="IPR005479">
    <property type="entry name" value="CPAse_ATP-bd"/>
</dbReference>
<accession>A0A9D2I125</accession>
<comment type="cofactor">
    <cofactor evidence="1 9">
        <name>biotin</name>
        <dbReference type="ChEBI" id="CHEBI:57586"/>
    </cofactor>
</comment>
<dbReference type="Pfam" id="PF00289">
    <property type="entry name" value="Biotin_carb_N"/>
    <property type="match status" value="1"/>
</dbReference>
<dbReference type="PANTHER" id="PTHR43778">
    <property type="entry name" value="PYRUVATE CARBOXYLASE"/>
    <property type="match status" value="1"/>
</dbReference>
<dbReference type="PROSITE" id="PS50975">
    <property type="entry name" value="ATP_GRASP"/>
    <property type="match status" value="1"/>
</dbReference>
<keyword evidence="8 9" id="KW-0092">Biotin</keyword>
<dbReference type="FunFam" id="3.30.1490.20:FF:000018">
    <property type="entry name" value="Biotin carboxylase"/>
    <property type="match status" value="1"/>
</dbReference>
<dbReference type="NCBIfam" id="NF006761">
    <property type="entry name" value="PRK09282.1"/>
    <property type="match status" value="1"/>
</dbReference>
<keyword evidence="3 9" id="KW-0436">Ligase</keyword>
<dbReference type="SUPFAM" id="SSF56059">
    <property type="entry name" value="Glutathione synthetase ATP-binding domain-like"/>
    <property type="match status" value="1"/>
</dbReference>
<dbReference type="GO" id="GO:0005524">
    <property type="term" value="F:ATP binding"/>
    <property type="evidence" value="ECO:0007669"/>
    <property type="project" value="UniProtKB-UniRule"/>
</dbReference>
<dbReference type="InterPro" id="IPR011764">
    <property type="entry name" value="Biotin_carboxylation_dom"/>
</dbReference>
<dbReference type="GO" id="GO:0046872">
    <property type="term" value="F:metal ion binding"/>
    <property type="evidence" value="ECO:0007669"/>
    <property type="project" value="UniProtKB-KW"/>
</dbReference>
<dbReference type="Pfam" id="PF02436">
    <property type="entry name" value="PYC_OADA"/>
    <property type="match status" value="1"/>
</dbReference>
<proteinExistence type="predicted"/>
<dbReference type="Proteomes" id="UP000886856">
    <property type="component" value="Unassembled WGS sequence"/>
</dbReference>
<evidence type="ECO:0000256" key="7">
    <source>
        <dbReference type="ARBA" id="ARBA00023211"/>
    </source>
</evidence>
<feature type="modified residue" description="N6-biotinyllysine" evidence="13">
    <location>
        <position position="1113"/>
    </location>
</feature>
<dbReference type="InterPro" id="IPR055268">
    <property type="entry name" value="PCB-like"/>
</dbReference>
<dbReference type="SUPFAM" id="SSF52440">
    <property type="entry name" value="PreATP-grasp domain"/>
    <property type="match status" value="1"/>
</dbReference>
<dbReference type="SUPFAM" id="SSF51569">
    <property type="entry name" value="Aldolase"/>
    <property type="match status" value="1"/>
</dbReference>
<comment type="catalytic activity">
    <reaction evidence="9">
        <text>hydrogencarbonate + pyruvate + ATP = oxaloacetate + ADP + phosphate + H(+)</text>
        <dbReference type="Rhea" id="RHEA:20844"/>
        <dbReference type="ChEBI" id="CHEBI:15361"/>
        <dbReference type="ChEBI" id="CHEBI:15378"/>
        <dbReference type="ChEBI" id="CHEBI:16452"/>
        <dbReference type="ChEBI" id="CHEBI:17544"/>
        <dbReference type="ChEBI" id="CHEBI:30616"/>
        <dbReference type="ChEBI" id="CHEBI:43474"/>
        <dbReference type="ChEBI" id="CHEBI:456216"/>
        <dbReference type="EC" id="6.4.1.1"/>
    </reaction>
</comment>
<keyword evidence="7" id="KW-0464">Manganese</keyword>
<evidence type="ECO:0000256" key="6">
    <source>
        <dbReference type="ARBA" id="ARBA00022840"/>
    </source>
</evidence>
<dbReference type="GO" id="GO:0006094">
    <property type="term" value="P:gluconeogenesis"/>
    <property type="evidence" value="ECO:0007669"/>
    <property type="project" value="InterPro"/>
</dbReference>
<dbReference type="Pfam" id="PF00364">
    <property type="entry name" value="Biotin_lipoyl"/>
    <property type="match status" value="1"/>
</dbReference>
<dbReference type="InterPro" id="IPR003379">
    <property type="entry name" value="Carboxylase_cons_dom"/>
</dbReference>
<gene>
    <name evidence="18" type="ORF">H9948_04750</name>
</gene>
<dbReference type="Gene3D" id="2.40.50.100">
    <property type="match status" value="1"/>
</dbReference>
<feature type="binding site" evidence="11">
    <location>
        <position position="122"/>
    </location>
    <ligand>
        <name>ATP</name>
        <dbReference type="ChEBI" id="CHEBI:30616"/>
    </ligand>
</feature>